<evidence type="ECO:0008006" key="5">
    <source>
        <dbReference type="Google" id="ProtNLM"/>
    </source>
</evidence>
<evidence type="ECO:0000313" key="3">
    <source>
        <dbReference type="EMBL" id="AYP70004.1"/>
    </source>
</evidence>
<feature type="transmembrane region" description="Helical" evidence="2">
    <location>
        <begin position="22"/>
        <end position="40"/>
    </location>
</feature>
<accession>A0A455LLZ5</accession>
<name>A0A455LLZ5_9CAUD</name>
<protein>
    <recommendedName>
        <fullName evidence="5">Holin</fullName>
    </recommendedName>
</protein>
<dbReference type="EMBL" id="MK059749">
    <property type="protein sequence ID" value="AYP70004.1"/>
    <property type="molecule type" value="Genomic_DNA"/>
</dbReference>
<evidence type="ECO:0000256" key="2">
    <source>
        <dbReference type="SAM" id="Phobius"/>
    </source>
</evidence>
<feature type="transmembrane region" description="Helical" evidence="2">
    <location>
        <begin position="71"/>
        <end position="89"/>
    </location>
</feature>
<gene>
    <name evidence="3" type="ORF">CRB2_18</name>
</gene>
<feature type="transmembrane region" description="Helical" evidence="2">
    <location>
        <begin position="95"/>
        <end position="113"/>
    </location>
</feature>
<feature type="compositionally biased region" description="Basic residues" evidence="1">
    <location>
        <begin position="151"/>
        <end position="169"/>
    </location>
</feature>
<dbReference type="Pfam" id="PF23809">
    <property type="entry name" value="Phage_holin_9"/>
    <property type="match status" value="1"/>
</dbReference>
<sequence>MTSHQSARAWLQAHIPPADREILYRVVAGALTFLSGWGILDNERAVLWSQLGIGTVTALFALLYATSSVRVVLYTLVGPLGAVLLAYGIIQDEKWAVITASLAQVFGIATAAAKTVEMLPPERLSGVVVAPAATKVKTAVAVRTPKEARAVRRARPKARSTRRSRTPTG</sequence>
<dbReference type="Proteomes" id="UP000292006">
    <property type="component" value="Segment"/>
</dbReference>
<dbReference type="InterPro" id="IPR056390">
    <property type="entry name" value="Holin_phage"/>
</dbReference>
<feature type="transmembrane region" description="Helical" evidence="2">
    <location>
        <begin position="46"/>
        <end position="64"/>
    </location>
</feature>
<evidence type="ECO:0000313" key="4">
    <source>
        <dbReference type="Proteomes" id="UP000292006"/>
    </source>
</evidence>
<proteinExistence type="predicted"/>
<evidence type="ECO:0000256" key="1">
    <source>
        <dbReference type="SAM" id="MobiDB-lite"/>
    </source>
</evidence>
<keyword evidence="2" id="KW-1133">Transmembrane helix</keyword>
<organism evidence="3 4">
    <name type="scientific">Mycobacterium phage CRB2</name>
    <dbReference type="NCBI Taxonomy" id="2483623"/>
    <lineage>
        <taxon>Viruses</taxon>
        <taxon>Duplodnaviria</taxon>
        <taxon>Heunggongvirae</taxon>
        <taxon>Uroviricota</taxon>
        <taxon>Caudoviricetes</taxon>
        <taxon>Bclasvirinae</taxon>
        <taxon>Quesadillavirus</taxon>
        <taxon>Quesadillavirus CRB2</taxon>
    </lineage>
</organism>
<keyword evidence="4" id="KW-1185">Reference proteome</keyword>
<feature type="region of interest" description="Disordered" evidence="1">
    <location>
        <begin position="150"/>
        <end position="169"/>
    </location>
</feature>
<keyword evidence="2" id="KW-0472">Membrane</keyword>
<reference evidence="3 4" key="1">
    <citation type="journal article" date="2019" name="PLoS ONE">
        <title>Mycobacteriophage CRB2 defines a new subcluster in mycobacteriophage classification.</title>
        <authorList>
            <person name="Suarez C.A."/>
            <person name="Franceschelli J.J."/>
            <person name="Morbidoni H.R."/>
        </authorList>
    </citation>
    <scope>NUCLEOTIDE SEQUENCE [LARGE SCALE GENOMIC DNA]</scope>
</reference>
<keyword evidence="2" id="KW-0812">Transmembrane</keyword>